<reference evidence="2 3" key="1">
    <citation type="submission" date="2017-04" db="EMBL/GenBank/DDBJ databases">
        <authorList>
            <person name="Varghese N."/>
            <person name="Submissions S."/>
        </authorList>
    </citation>
    <scope>NUCLEOTIDE SEQUENCE [LARGE SCALE GENOMIC DNA]</scope>
    <source>
        <strain evidence="2 3">J12</strain>
    </source>
</reference>
<keyword evidence="2" id="KW-0695">RNA-directed DNA polymerase</keyword>
<comment type="caution">
    <text evidence="2">The sequence shown here is derived from an EMBL/GenBank/DDBJ whole genome shotgun (WGS) entry which is preliminary data.</text>
</comment>
<organism evidence="2 3">
    <name type="scientific">Paenibacillus barengoltzii J12</name>
    <dbReference type="NCBI Taxonomy" id="935846"/>
    <lineage>
        <taxon>Bacteria</taxon>
        <taxon>Bacillati</taxon>
        <taxon>Bacillota</taxon>
        <taxon>Bacilli</taxon>
        <taxon>Bacillales</taxon>
        <taxon>Paenibacillaceae</taxon>
        <taxon>Paenibacillus</taxon>
    </lineage>
</organism>
<accession>A0ABY1M3P3</accession>
<sequence length="535" mass="61260">MTTTVDLIERGYFPQELPPPFSTNLLSQALPMLQPTSNYRVKTSRYISYDIPRVKLQRRHLSIPNPLHQIKLCEAIEANWTNIQRHYAKSQISISTPVVSTIRAVTPNRGFEDMVFERILRSSSSRVLLRTDISRYYSTIYTHSIPWAVHTKAFAKRNRQNTHYGNLLDECMRNCQDGQTIGIPIGPDTSLIVSEIIGSEIDFLFQQRVGQVKGFRFVDDYYLYFESMSDAEQACSALHQTLREFELDHNLAKTTMMNLPEILEKEWATELRIFDVRSNLTAQKNDIVSFFSKAFDYSIKYPTDPVIKYAVTRSKTFNISVSNWDIYESLLLKTMIVEPSTLQVSLQILLSYDLHGYPLNRTKIAETITEIILHHANFNHFFEISWALWISKSLGISLDIRVANAVSQLNNSIVALVALDLSNSGLLVGLNTTNWQTYLTVNNMYEEQWLLNYEAQVKGWLNAGRTLFTAGSLFSDLHSHNVEFYDTTRQIPTFTPTAARQAARTIVPTDNQQGGDDTLNYTGGLQQNTNTFTFY</sequence>
<keyword evidence="3" id="KW-1185">Reference proteome</keyword>
<dbReference type="Pfam" id="PF00078">
    <property type="entry name" value="RVT_1"/>
    <property type="match status" value="1"/>
</dbReference>
<name>A0ABY1M3P3_9BACL</name>
<gene>
    <name evidence="2" type="ORF">SAMN02744124_04438</name>
</gene>
<keyword evidence="2" id="KW-0808">Transferase</keyword>
<evidence type="ECO:0000313" key="2">
    <source>
        <dbReference type="EMBL" id="SMF71783.1"/>
    </source>
</evidence>
<evidence type="ECO:0000259" key="1">
    <source>
        <dbReference type="Pfam" id="PF00078"/>
    </source>
</evidence>
<protein>
    <submittedName>
        <fullName evidence="2">Reverse transcriptase (RNA-dependent DNA polymerase)</fullName>
    </submittedName>
</protein>
<dbReference type="Proteomes" id="UP000192939">
    <property type="component" value="Unassembled WGS sequence"/>
</dbReference>
<keyword evidence="2" id="KW-0548">Nucleotidyltransferase</keyword>
<proteinExistence type="predicted"/>
<dbReference type="InterPro" id="IPR000477">
    <property type="entry name" value="RT_dom"/>
</dbReference>
<dbReference type="GO" id="GO:0003964">
    <property type="term" value="F:RNA-directed DNA polymerase activity"/>
    <property type="evidence" value="ECO:0007669"/>
    <property type="project" value="UniProtKB-KW"/>
</dbReference>
<dbReference type="CDD" id="cd01646">
    <property type="entry name" value="RT_Bac_retron_I"/>
    <property type="match status" value="1"/>
</dbReference>
<dbReference type="EMBL" id="FXAE01000092">
    <property type="protein sequence ID" value="SMF71783.1"/>
    <property type="molecule type" value="Genomic_DNA"/>
</dbReference>
<evidence type="ECO:0000313" key="3">
    <source>
        <dbReference type="Proteomes" id="UP000192939"/>
    </source>
</evidence>
<feature type="domain" description="Reverse transcriptase" evidence="1">
    <location>
        <begin position="106"/>
        <end position="258"/>
    </location>
</feature>